<keyword evidence="2" id="KW-1185">Reference proteome</keyword>
<name>A0A9J5YNM0_SOLCO</name>
<gene>
    <name evidence="1" type="ORF">H5410_032911</name>
</gene>
<reference evidence="1 2" key="1">
    <citation type="submission" date="2020-09" db="EMBL/GenBank/DDBJ databases">
        <title>De no assembly of potato wild relative species, Solanum commersonii.</title>
        <authorList>
            <person name="Cho K."/>
        </authorList>
    </citation>
    <scope>NUCLEOTIDE SEQUENCE [LARGE SCALE GENOMIC DNA]</scope>
    <source>
        <strain evidence="1">LZ3.2</strain>
        <tissue evidence="1">Leaf</tissue>
    </source>
</reference>
<proteinExistence type="predicted"/>
<dbReference type="Proteomes" id="UP000824120">
    <property type="component" value="Chromosome 6"/>
</dbReference>
<sequence length="81" mass="9174">MVALPTPGQLQIVKETSELQREATKGNATFKSSTPKQFTKGKNFNFLQWFKSTPEIPSLDNPVAFLYLKCKTASDLRFCRC</sequence>
<organism evidence="1 2">
    <name type="scientific">Solanum commersonii</name>
    <name type="common">Commerson's wild potato</name>
    <name type="synonym">Commerson's nightshade</name>
    <dbReference type="NCBI Taxonomy" id="4109"/>
    <lineage>
        <taxon>Eukaryota</taxon>
        <taxon>Viridiplantae</taxon>
        <taxon>Streptophyta</taxon>
        <taxon>Embryophyta</taxon>
        <taxon>Tracheophyta</taxon>
        <taxon>Spermatophyta</taxon>
        <taxon>Magnoliopsida</taxon>
        <taxon>eudicotyledons</taxon>
        <taxon>Gunneridae</taxon>
        <taxon>Pentapetalae</taxon>
        <taxon>asterids</taxon>
        <taxon>lamiids</taxon>
        <taxon>Solanales</taxon>
        <taxon>Solanaceae</taxon>
        <taxon>Solanoideae</taxon>
        <taxon>Solaneae</taxon>
        <taxon>Solanum</taxon>
    </lineage>
</organism>
<accession>A0A9J5YNM0</accession>
<evidence type="ECO:0000313" key="1">
    <source>
        <dbReference type="EMBL" id="KAG5601541.1"/>
    </source>
</evidence>
<protein>
    <submittedName>
        <fullName evidence="1">Uncharacterized protein</fullName>
    </submittedName>
</protein>
<evidence type="ECO:0000313" key="2">
    <source>
        <dbReference type="Proteomes" id="UP000824120"/>
    </source>
</evidence>
<comment type="caution">
    <text evidence="1">The sequence shown here is derived from an EMBL/GenBank/DDBJ whole genome shotgun (WGS) entry which is preliminary data.</text>
</comment>
<dbReference type="EMBL" id="JACXVP010000006">
    <property type="protein sequence ID" value="KAG5601541.1"/>
    <property type="molecule type" value="Genomic_DNA"/>
</dbReference>
<dbReference type="AlphaFoldDB" id="A0A9J5YNM0"/>